<reference evidence="2 4" key="2">
    <citation type="submission" date="2018-06" db="EMBL/GenBank/DDBJ databases">
        <authorList>
            <consortium name="Pathogen Informatics"/>
            <person name="Doyle S."/>
        </authorList>
    </citation>
    <scope>NUCLEOTIDE SEQUENCE [LARGE SCALE GENOMIC DNA]</scope>
    <source>
        <strain evidence="2 4">NCTC12438</strain>
    </source>
</reference>
<protein>
    <submittedName>
        <fullName evidence="2">Uncharacterized protein</fullName>
    </submittedName>
</protein>
<sequence>MSEQAQKTDTLLMGDTNIALAKKDALKIISQIKGFCATPSTNHLNTKDNHLTLDCVINAVSSKFITQKNLINYADGLY</sequence>
<reference evidence="1 3" key="1">
    <citation type="submission" date="2015-11" db="EMBL/GenBank/DDBJ databases">
        <title>Genomic analysis of 38 Legionella species identifies large and diverse effector repertoires.</title>
        <authorList>
            <person name="Burstein D."/>
            <person name="Amaro F."/>
            <person name="Zusman T."/>
            <person name="Lifshitz Z."/>
            <person name="Cohen O."/>
            <person name="Gilbert J.A."/>
            <person name="Pupko T."/>
            <person name="Shuman H.A."/>
            <person name="Segal G."/>
        </authorList>
    </citation>
    <scope>NUCLEOTIDE SEQUENCE [LARGE SCALE GENOMIC DNA]</scope>
    <source>
        <strain evidence="1 3">CDC#72-OH-14</strain>
    </source>
</reference>
<organism evidence="2 4">
    <name type="scientific">Legionella cincinnatiensis</name>
    <dbReference type="NCBI Taxonomy" id="28085"/>
    <lineage>
        <taxon>Bacteria</taxon>
        <taxon>Pseudomonadati</taxon>
        <taxon>Pseudomonadota</taxon>
        <taxon>Gammaproteobacteria</taxon>
        <taxon>Legionellales</taxon>
        <taxon>Legionellaceae</taxon>
        <taxon>Legionella</taxon>
    </lineage>
</organism>
<dbReference type="Proteomes" id="UP000255316">
    <property type="component" value="Unassembled WGS sequence"/>
</dbReference>
<proteinExistence type="predicted"/>
<dbReference type="Proteomes" id="UP000054854">
    <property type="component" value="Unassembled WGS sequence"/>
</dbReference>
<evidence type="ECO:0000313" key="4">
    <source>
        <dbReference type="Proteomes" id="UP000255316"/>
    </source>
</evidence>
<gene>
    <name evidence="1" type="ORF">Lcin_0430</name>
    <name evidence="2" type="ORF">NCTC12438_03239</name>
</gene>
<dbReference type="EMBL" id="LNXX01000005">
    <property type="protein sequence ID" value="KTC93392.1"/>
    <property type="molecule type" value="Genomic_DNA"/>
</dbReference>
<dbReference type="EMBL" id="UGNX01000001">
    <property type="protein sequence ID" value="STX36606.1"/>
    <property type="molecule type" value="Genomic_DNA"/>
</dbReference>
<evidence type="ECO:0000313" key="2">
    <source>
        <dbReference type="EMBL" id="STX36606.1"/>
    </source>
</evidence>
<keyword evidence="3" id="KW-1185">Reference proteome</keyword>
<accession>A0A378IN53</accession>
<name>A0A378IN53_9GAMM</name>
<evidence type="ECO:0000313" key="1">
    <source>
        <dbReference type="EMBL" id="KTC93392.1"/>
    </source>
</evidence>
<evidence type="ECO:0000313" key="3">
    <source>
        <dbReference type="Proteomes" id="UP000054854"/>
    </source>
</evidence>
<dbReference type="RefSeq" id="WP_058463668.1">
    <property type="nucleotide sequence ID" value="NZ_CAAAHQ010000047.1"/>
</dbReference>
<dbReference type="AlphaFoldDB" id="A0A378IN53"/>